<evidence type="ECO:0008006" key="12">
    <source>
        <dbReference type="Google" id="ProtNLM"/>
    </source>
</evidence>
<evidence type="ECO:0000313" key="10">
    <source>
        <dbReference type="EMBL" id="KAJ1916934.1"/>
    </source>
</evidence>
<dbReference type="GO" id="GO:0098771">
    <property type="term" value="P:inorganic ion homeostasis"/>
    <property type="evidence" value="ECO:0007669"/>
    <property type="project" value="UniProtKB-ARBA"/>
</dbReference>
<keyword evidence="3 7" id="KW-0812">Transmembrane</keyword>
<dbReference type="Pfam" id="PF01545">
    <property type="entry name" value="Cation_efflux"/>
    <property type="match status" value="1"/>
</dbReference>
<evidence type="ECO:0000256" key="6">
    <source>
        <dbReference type="ARBA" id="ARBA00023136"/>
    </source>
</evidence>
<dbReference type="OrthoDB" id="78296at2759"/>
<evidence type="ECO:0000259" key="8">
    <source>
        <dbReference type="Pfam" id="PF01545"/>
    </source>
</evidence>
<dbReference type="InterPro" id="IPR027470">
    <property type="entry name" value="Cation_efflux_CTD"/>
</dbReference>
<comment type="subcellular location">
    <subcellularLocation>
        <location evidence="1">Endomembrane system</location>
        <topology evidence="1">Multi-pass membrane protein</topology>
    </subcellularLocation>
</comment>
<dbReference type="Gene3D" id="1.20.1510.10">
    <property type="entry name" value="Cation efflux protein transmembrane domain"/>
    <property type="match status" value="1"/>
</dbReference>
<dbReference type="GO" id="GO:0030003">
    <property type="term" value="P:intracellular monoatomic cation homeostasis"/>
    <property type="evidence" value="ECO:0007669"/>
    <property type="project" value="UniProtKB-ARBA"/>
</dbReference>
<reference evidence="10" key="1">
    <citation type="submission" date="2022-07" db="EMBL/GenBank/DDBJ databases">
        <title>Phylogenomic reconstructions and comparative analyses of Kickxellomycotina fungi.</title>
        <authorList>
            <person name="Reynolds N.K."/>
            <person name="Stajich J.E."/>
            <person name="Barry K."/>
            <person name="Grigoriev I.V."/>
            <person name="Crous P."/>
            <person name="Smith M.E."/>
        </authorList>
    </citation>
    <scope>NUCLEOTIDE SEQUENCE</scope>
    <source>
        <strain evidence="10">RSA 861</strain>
    </source>
</reference>
<keyword evidence="11" id="KW-1185">Reference proteome</keyword>
<feature type="transmembrane region" description="Helical" evidence="7">
    <location>
        <begin position="168"/>
        <end position="190"/>
    </location>
</feature>
<dbReference type="SUPFAM" id="SSF161111">
    <property type="entry name" value="Cation efflux protein transmembrane domain-like"/>
    <property type="match status" value="1"/>
</dbReference>
<keyword evidence="4 7" id="KW-1133">Transmembrane helix</keyword>
<organism evidence="10 11">
    <name type="scientific">Tieghemiomyces parasiticus</name>
    <dbReference type="NCBI Taxonomy" id="78921"/>
    <lineage>
        <taxon>Eukaryota</taxon>
        <taxon>Fungi</taxon>
        <taxon>Fungi incertae sedis</taxon>
        <taxon>Zoopagomycota</taxon>
        <taxon>Kickxellomycotina</taxon>
        <taxon>Dimargaritomycetes</taxon>
        <taxon>Dimargaritales</taxon>
        <taxon>Dimargaritaceae</taxon>
        <taxon>Tieghemiomyces</taxon>
    </lineage>
</organism>
<dbReference type="Gene3D" id="3.30.70.1350">
    <property type="entry name" value="Cation efflux protein, cytoplasmic domain"/>
    <property type="match status" value="1"/>
</dbReference>
<dbReference type="SUPFAM" id="SSF160240">
    <property type="entry name" value="Cation efflux protein cytoplasmic domain-like"/>
    <property type="match status" value="1"/>
</dbReference>
<keyword evidence="5" id="KW-0406">Ion transport</keyword>
<dbReference type="InterPro" id="IPR036837">
    <property type="entry name" value="Cation_efflux_CTD_sf"/>
</dbReference>
<feature type="domain" description="Cation efflux protein transmembrane" evidence="8">
    <location>
        <begin position="172"/>
        <end position="355"/>
    </location>
</feature>
<dbReference type="InterPro" id="IPR058533">
    <property type="entry name" value="Cation_efflux_TM"/>
</dbReference>
<dbReference type="InterPro" id="IPR002524">
    <property type="entry name" value="Cation_efflux"/>
</dbReference>
<dbReference type="AlphaFoldDB" id="A0A9W7ZUM0"/>
<dbReference type="FunFam" id="1.20.1510.10:FF:000005">
    <property type="entry name" value="Putative Cation diffusion facilitator 1"/>
    <property type="match status" value="1"/>
</dbReference>
<dbReference type="PANTHER" id="PTHR43840">
    <property type="entry name" value="MITOCHONDRIAL METAL TRANSPORTER 1-RELATED"/>
    <property type="match status" value="1"/>
</dbReference>
<dbReference type="NCBIfam" id="TIGR01297">
    <property type="entry name" value="CDF"/>
    <property type="match status" value="1"/>
</dbReference>
<protein>
    <recommendedName>
        <fullName evidence="12">Cation efflux protein cytoplasmic domain-containing protein</fullName>
    </recommendedName>
</protein>
<feature type="domain" description="Cation efflux protein cytoplasmic" evidence="9">
    <location>
        <begin position="370"/>
        <end position="441"/>
    </location>
</feature>
<feature type="transmembrane region" description="Helical" evidence="7">
    <location>
        <begin position="271"/>
        <end position="292"/>
    </location>
</feature>
<dbReference type="PANTHER" id="PTHR43840:SF13">
    <property type="entry name" value="CATION EFFLUX PROTEIN CYTOPLASMIC DOMAIN-CONTAINING PROTEIN"/>
    <property type="match status" value="1"/>
</dbReference>
<keyword evidence="6 7" id="KW-0472">Membrane</keyword>
<keyword evidence="2" id="KW-0813">Transport</keyword>
<dbReference type="GO" id="GO:0008324">
    <property type="term" value="F:monoatomic cation transmembrane transporter activity"/>
    <property type="evidence" value="ECO:0007669"/>
    <property type="project" value="InterPro"/>
</dbReference>
<proteinExistence type="predicted"/>
<evidence type="ECO:0000256" key="4">
    <source>
        <dbReference type="ARBA" id="ARBA00022989"/>
    </source>
</evidence>
<feature type="transmembrane region" description="Helical" evidence="7">
    <location>
        <begin position="237"/>
        <end position="256"/>
    </location>
</feature>
<evidence type="ECO:0000259" key="9">
    <source>
        <dbReference type="Pfam" id="PF16916"/>
    </source>
</evidence>
<gene>
    <name evidence="10" type="ORF">IWQ60_007940</name>
</gene>
<dbReference type="EMBL" id="JANBPT010000562">
    <property type="protein sequence ID" value="KAJ1916934.1"/>
    <property type="molecule type" value="Genomic_DNA"/>
</dbReference>
<dbReference type="GO" id="GO:0012505">
    <property type="term" value="C:endomembrane system"/>
    <property type="evidence" value="ECO:0007669"/>
    <property type="project" value="UniProtKB-SubCell"/>
</dbReference>
<dbReference type="Pfam" id="PF16916">
    <property type="entry name" value="ZT_dimer"/>
    <property type="match status" value="1"/>
</dbReference>
<dbReference type="InterPro" id="IPR027469">
    <property type="entry name" value="Cation_efflux_TMD_sf"/>
</dbReference>
<evidence type="ECO:0000256" key="7">
    <source>
        <dbReference type="SAM" id="Phobius"/>
    </source>
</evidence>
<dbReference type="FunFam" id="3.30.70.1350:FF:000001">
    <property type="entry name" value="Metal tolerance protein 11"/>
    <property type="match status" value="1"/>
</dbReference>
<evidence type="ECO:0000256" key="5">
    <source>
        <dbReference type="ARBA" id="ARBA00023065"/>
    </source>
</evidence>
<name>A0A9W7ZUM0_9FUNG</name>
<feature type="transmembrane region" description="Helical" evidence="7">
    <location>
        <begin position="313"/>
        <end position="333"/>
    </location>
</feature>
<comment type="caution">
    <text evidence="10">The sequence shown here is derived from an EMBL/GenBank/DDBJ whole genome shotgun (WGS) entry which is preliminary data.</text>
</comment>
<sequence length="456" mass="49705">MSRLPSVRPTSSDPAAPVGEGTSLLAAAYDSNHPYTARYGSTATDVTTSANAGTDWNHNGQDNTASLNGAIPFDPLNLSQCRKTTAELERIRQTRPAAVYKFYVKQNDHIDDLLTADRENRFSGTVTPVDAELGANAVAVDITGQPARFGGSPDPNPKLTADLARVRMAVNISVAVNVVLFATQLVAAVLSGSLSLFATMADAFMDLMSSVILLMTSRAMARRNHVKYPTGKARMETGGIIVFASLMATLSVQLIVESVKSLISGAHEQNVTYVSVLIILSAWLTKLVLFLYCRALSKYPSARILAQDHRNDLIVNAFGLAMCLLGTHLSWWIDPLGGILVALIILRSWSATAFEHVILIVGKTADPAFLQKLTYLALTHDPRVVAIDTIRAYHLGHNLYVEVDIVLPPETPLRESHDIGETLQVKLESLENVERAFVHVDYESEHQPEHASDHYP</sequence>
<feature type="transmembrane region" description="Helical" evidence="7">
    <location>
        <begin position="196"/>
        <end position="216"/>
    </location>
</feature>
<dbReference type="GO" id="GO:0016020">
    <property type="term" value="C:membrane"/>
    <property type="evidence" value="ECO:0007669"/>
    <property type="project" value="InterPro"/>
</dbReference>
<dbReference type="InterPro" id="IPR050291">
    <property type="entry name" value="CDF_Transporter"/>
</dbReference>
<evidence type="ECO:0000256" key="2">
    <source>
        <dbReference type="ARBA" id="ARBA00022448"/>
    </source>
</evidence>
<evidence type="ECO:0000256" key="3">
    <source>
        <dbReference type="ARBA" id="ARBA00022692"/>
    </source>
</evidence>
<evidence type="ECO:0000313" key="11">
    <source>
        <dbReference type="Proteomes" id="UP001150569"/>
    </source>
</evidence>
<dbReference type="Proteomes" id="UP001150569">
    <property type="component" value="Unassembled WGS sequence"/>
</dbReference>
<evidence type="ECO:0000256" key="1">
    <source>
        <dbReference type="ARBA" id="ARBA00004127"/>
    </source>
</evidence>
<accession>A0A9W7ZUM0</accession>